<evidence type="ECO:0000259" key="14">
    <source>
        <dbReference type="Pfam" id="PF02096"/>
    </source>
</evidence>
<keyword evidence="5 12" id="KW-0732">Signal</keyword>
<dbReference type="HAMAP" id="MF_01811">
    <property type="entry name" value="YidC_type2"/>
    <property type="match status" value="1"/>
</dbReference>
<evidence type="ECO:0000256" key="12">
    <source>
        <dbReference type="HAMAP-Rule" id="MF_01811"/>
    </source>
</evidence>
<evidence type="ECO:0000313" key="15">
    <source>
        <dbReference type="EMBL" id="GIN61080.1"/>
    </source>
</evidence>
<dbReference type="PROSITE" id="PS51257">
    <property type="entry name" value="PROKAR_LIPOPROTEIN"/>
    <property type="match status" value="1"/>
</dbReference>
<feature type="chain" id="PRO_5039325072" description="Membrane protein insertase YidC" evidence="13">
    <location>
        <begin position="23"/>
        <end position="257"/>
    </location>
</feature>
<feature type="transmembrane region" description="Helical" evidence="12">
    <location>
        <begin position="163"/>
        <end position="183"/>
    </location>
</feature>
<keyword evidence="8 12" id="KW-0472">Membrane</keyword>
<gene>
    <name evidence="15" type="primary">yidC1</name>
    <name evidence="12" type="synonym">yidC</name>
    <name evidence="15" type="ORF">J27TS8_10730</name>
</gene>
<organism evidence="15 16">
    <name type="scientific">Robertmurraya siralis</name>
    <dbReference type="NCBI Taxonomy" id="77777"/>
    <lineage>
        <taxon>Bacteria</taxon>
        <taxon>Bacillati</taxon>
        <taxon>Bacillota</taxon>
        <taxon>Bacilli</taxon>
        <taxon>Bacillales</taxon>
        <taxon>Bacillaceae</taxon>
        <taxon>Robertmurraya</taxon>
    </lineage>
</organism>
<keyword evidence="11 12" id="KW-0449">Lipoprotein</keyword>
<dbReference type="InterPro" id="IPR028055">
    <property type="entry name" value="YidC/Oxa/ALB_C"/>
</dbReference>
<feature type="transmembrane region" description="Helical" evidence="12">
    <location>
        <begin position="130"/>
        <end position="151"/>
    </location>
</feature>
<dbReference type="GO" id="GO:0032977">
    <property type="term" value="F:membrane insertase activity"/>
    <property type="evidence" value="ECO:0007669"/>
    <property type="project" value="InterPro"/>
</dbReference>
<dbReference type="AlphaFoldDB" id="A0A919WFL7"/>
<comment type="caution">
    <text evidence="15">The sequence shown here is derived from an EMBL/GenBank/DDBJ whole genome shotgun (WGS) entry which is preliminary data.</text>
</comment>
<dbReference type="InterPro" id="IPR023060">
    <property type="entry name" value="YidC/YidC1/YidC2_Firmicutes"/>
</dbReference>
<proteinExistence type="inferred from homology"/>
<reference evidence="15" key="1">
    <citation type="submission" date="2021-03" db="EMBL/GenBank/DDBJ databases">
        <title>Antimicrobial resistance genes in bacteria isolated from Japanese honey, and their potential for conferring macrolide and lincosamide resistance in the American foulbrood pathogen Paenibacillus larvae.</title>
        <authorList>
            <person name="Okamoto M."/>
            <person name="Kumagai M."/>
            <person name="Kanamori H."/>
            <person name="Takamatsu D."/>
        </authorList>
    </citation>
    <scope>NUCLEOTIDE SEQUENCE</scope>
    <source>
        <strain evidence="15">J27TS8</strain>
    </source>
</reference>
<evidence type="ECO:0000313" key="16">
    <source>
        <dbReference type="Proteomes" id="UP000682111"/>
    </source>
</evidence>
<keyword evidence="16" id="KW-1185">Reference proteome</keyword>
<evidence type="ECO:0000256" key="13">
    <source>
        <dbReference type="SAM" id="SignalP"/>
    </source>
</evidence>
<evidence type="ECO:0000256" key="2">
    <source>
        <dbReference type="ARBA" id="ARBA00022448"/>
    </source>
</evidence>
<feature type="transmembrane region" description="Helical" evidence="12">
    <location>
        <begin position="203"/>
        <end position="219"/>
    </location>
</feature>
<keyword evidence="10 12" id="KW-0143">Chaperone</keyword>
<dbReference type="InterPro" id="IPR047196">
    <property type="entry name" value="YidC_ALB_C"/>
</dbReference>
<evidence type="ECO:0000256" key="10">
    <source>
        <dbReference type="ARBA" id="ARBA00023186"/>
    </source>
</evidence>
<evidence type="ECO:0000256" key="4">
    <source>
        <dbReference type="ARBA" id="ARBA00022692"/>
    </source>
</evidence>
<evidence type="ECO:0000256" key="8">
    <source>
        <dbReference type="ARBA" id="ARBA00023136"/>
    </source>
</evidence>
<feature type="domain" description="Membrane insertase YidC/Oxa/ALB C-terminal" evidence="14">
    <location>
        <begin position="55"/>
        <end position="241"/>
    </location>
</feature>
<keyword evidence="2 12" id="KW-0813">Transport</keyword>
<keyword evidence="4 12" id="KW-0812">Transmembrane</keyword>
<evidence type="ECO:0000256" key="5">
    <source>
        <dbReference type="ARBA" id="ARBA00022729"/>
    </source>
</evidence>
<protein>
    <recommendedName>
        <fullName evidence="12">Membrane protein insertase YidC</fullName>
    </recommendedName>
    <alternativeName>
        <fullName evidence="12">Foldase YidC</fullName>
    </alternativeName>
    <alternativeName>
        <fullName evidence="12">Membrane integrase YidC</fullName>
    </alternativeName>
    <alternativeName>
        <fullName evidence="12">Membrane protein YidC</fullName>
    </alternativeName>
</protein>
<dbReference type="NCBIfam" id="TIGR03592">
    <property type="entry name" value="yidC_oxa1_cterm"/>
    <property type="match status" value="1"/>
</dbReference>
<dbReference type="Pfam" id="PF02096">
    <property type="entry name" value="60KD_IMP"/>
    <property type="match status" value="1"/>
</dbReference>
<dbReference type="EMBL" id="BORC01000001">
    <property type="protein sequence ID" value="GIN61080.1"/>
    <property type="molecule type" value="Genomic_DNA"/>
</dbReference>
<keyword evidence="7 12" id="KW-1133">Transmembrane helix</keyword>
<feature type="signal peptide" evidence="13">
    <location>
        <begin position="1"/>
        <end position="22"/>
    </location>
</feature>
<keyword evidence="9" id="KW-0564">Palmitate</keyword>
<evidence type="ECO:0000256" key="6">
    <source>
        <dbReference type="ARBA" id="ARBA00022927"/>
    </source>
</evidence>
<dbReference type="GO" id="GO:0051205">
    <property type="term" value="P:protein insertion into membrane"/>
    <property type="evidence" value="ECO:0007669"/>
    <property type="project" value="TreeGrafter"/>
</dbReference>
<evidence type="ECO:0000256" key="9">
    <source>
        <dbReference type="ARBA" id="ARBA00023139"/>
    </source>
</evidence>
<evidence type="ECO:0000256" key="11">
    <source>
        <dbReference type="ARBA" id="ARBA00023288"/>
    </source>
</evidence>
<dbReference type="CDD" id="cd20070">
    <property type="entry name" value="5TM_YidC_Alb3"/>
    <property type="match status" value="1"/>
</dbReference>
<dbReference type="RefSeq" id="WP_212933312.1">
    <property type="nucleotide sequence ID" value="NZ_BORC01000001.1"/>
</dbReference>
<sequence>MKYKLKILIVLLFTVIFLSACSAQNGNNEGFFHTFVVLPFEYLIHTTANLFGGNFGLSIIFITLIIRLILMPMMLKQTKKQRSMKIKMDAMKPELDAIQTKLKKTKDVAEQQKLQQEMFALYKKHNVNPLSIGCLPLLIQMPILIGFYYAIRGSAEIASHSFLWFSLGQPDIWLTAIAGIVYYLQFKVSLANMPKEQQKQMKIMGLLSPVMIVFVSLNAPAALPLYWAIGGSFLIVQTLIAKYLYKKEESIAVTNQQ</sequence>
<dbReference type="InterPro" id="IPR001708">
    <property type="entry name" value="YidC/ALB3/OXA1/COX18"/>
</dbReference>
<keyword evidence="6 12" id="KW-0653">Protein transport</keyword>
<evidence type="ECO:0000256" key="1">
    <source>
        <dbReference type="ARBA" id="ARBA00004651"/>
    </source>
</evidence>
<comment type="subcellular location">
    <subcellularLocation>
        <location evidence="1 12">Cell membrane</location>
        <topology evidence="1 12">Multi-pass membrane protein</topology>
    </subcellularLocation>
</comment>
<dbReference type="Proteomes" id="UP000682111">
    <property type="component" value="Unassembled WGS sequence"/>
</dbReference>
<keyword evidence="3 12" id="KW-1003">Cell membrane</keyword>
<dbReference type="PANTHER" id="PTHR12428">
    <property type="entry name" value="OXA1"/>
    <property type="match status" value="1"/>
</dbReference>
<accession>A0A919WFL7</accession>
<name>A0A919WFL7_9BACI</name>
<evidence type="ECO:0000256" key="3">
    <source>
        <dbReference type="ARBA" id="ARBA00022475"/>
    </source>
</evidence>
<dbReference type="PRINTS" id="PR00701">
    <property type="entry name" value="60KDINNERMP"/>
</dbReference>
<comment type="similarity">
    <text evidence="12">Belongs to the OXA1/ALB3/YidC family. Type 2 subfamily.</text>
</comment>
<comment type="function">
    <text evidence="12">Required for the insertion and/or proper folding and/or complex formation of integral membrane proteins into the membrane. Involved in integration of membrane proteins that insert both dependently and independently of the Sec translocase complex, as well as at least some lipoproteins.</text>
</comment>
<dbReference type="GO" id="GO:0005886">
    <property type="term" value="C:plasma membrane"/>
    <property type="evidence" value="ECO:0007669"/>
    <property type="project" value="UniProtKB-SubCell"/>
</dbReference>
<feature type="transmembrane region" description="Helical" evidence="12">
    <location>
        <begin position="47"/>
        <end position="70"/>
    </location>
</feature>
<evidence type="ECO:0000256" key="7">
    <source>
        <dbReference type="ARBA" id="ARBA00022989"/>
    </source>
</evidence>
<dbReference type="PANTHER" id="PTHR12428:SF65">
    <property type="entry name" value="CYTOCHROME C OXIDASE ASSEMBLY PROTEIN COX18, MITOCHONDRIAL"/>
    <property type="match status" value="1"/>
</dbReference>
<dbReference type="GO" id="GO:0015031">
    <property type="term" value="P:protein transport"/>
    <property type="evidence" value="ECO:0007669"/>
    <property type="project" value="UniProtKB-KW"/>
</dbReference>